<dbReference type="InterPro" id="IPR018114">
    <property type="entry name" value="TRYPSIN_HIS"/>
</dbReference>
<dbReference type="PROSITE" id="PS50240">
    <property type="entry name" value="TRYPSIN_DOM"/>
    <property type="match status" value="1"/>
</dbReference>
<protein>
    <submittedName>
        <fullName evidence="5">Limulus clotting factor C</fullName>
    </submittedName>
</protein>
<accession>A0A8D8BY00</accession>
<dbReference type="InterPro" id="IPR001254">
    <property type="entry name" value="Trypsin_dom"/>
</dbReference>
<dbReference type="EMBL" id="HBUE01096065">
    <property type="protein sequence ID" value="CAG6483365.1"/>
    <property type="molecule type" value="Transcribed_RNA"/>
</dbReference>
<sequence>MIPASILLSLLISVVQPSSSILAPERCGVRQIQHQPLIRNGRPTVPGEWPWHAGIFHRSGRFWNYACGGTLISDEFVLTAAHCLYDQETLAELTKRRLRIRLGLHNLDKVNSDTVREYAVEELHYGAAFERSFMKNDIVLVELKERVRFTEYIFPACVGGPVLTAGDVGVAIGWGVTESDVVSPVLRKAELPVIDSDDCRDSDPDFFGAMIHKGMFCAGHRNGTSVCNGDSGGGLFFRRDNVWFVGGLVSFSKVRSDGSNLCVAEGYAGFTDVVWYANWIHNVTGITSDTVVKEREVTLPSKPARISERKCLEYQMNRQNTHKWATTKLQQRDHHCLATLVTEKYLLTTDMCVYLEDMEQDPASATISFTWDPLFIDRSNLTVFDRKGANSVKWIDISGYNYTHILKDHVTCLWTDPDPITPDVIADVYSPDVAERYWSAGGQNIQLWDTGAGIVVVNDTTTCESRFMGAELRVKRVGEDFYRLVGPMIACEPSRYLRLTAYLDQLEGSLWPEEIGG</sequence>
<feature type="signal peptide" evidence="3">
    <location>
        <begin position="1"/>
        <end position="17"/>
    </location>
</feature>
<name>A0A8D8BY00_CULPI</name>
<dbReference type="InterPro" id="IPR001314">
    <property type="entry name" value="Peptidase_S1A"/>
</dbReference>
<feature type="chain" id="PRO_5034490808" evidence="3">
    <location>
        <begin position="18"/>
        <end position="517"/>
    </location>
</feature>
<dbReference type="SMART" id="SM00020">
    <property type="entry name" value="Tryp_SPc"/>
    <property type="match status" value="1"/>
</dbReference>
<reference evidence="5" key="1">
    <citation type="submission" date="2021-05" db="EMBL/GenBank/DDBJ databases">
        <authorList>
            <person name="Alioto T."/>
            <person name="Alioto T."/>
            <person name="Gomez Garrido J."/>
        </authorList>
    </citation>
    <scope>NUCLEOTIDE SEQUENCE</scope>
</reference>
<dbReference type="CDD" id="cd00190">
    <property type="entry name" value="Tryp_SPc"/>
    <property type="match status" value="1"/>
</dbReference>
<dbReference type="InterPro" id="IPR009003">
    <property type="entry name" value="Peptidase_S1_PA"/>
</dbReference>
<evidence type="ECO:0000256" key="3">
    <source>
        <dbReference type="SAM" id="SignalP"/>
    </source>
</evidence>
<feature type="domain" description="Peptidase S1" evidence="4">
    <location>
        <begin position="38"/>
        <end position="285"/>
    </location>
</feature>
<dbReference type="PRINTS" id="PR00722">
    <property type="entry name" value="CHYMOTRYPSIN"/>
</dbReference>
<dbReference type="InterPro" id="IPR043504">
    <property type="entry name" value="Peptidase_S1_PA_chymotrypsin"/>
</dbReference>
<dbReference type="AlphaFoldDB" id="A0A8D8BY00"/>
<proteinExistence type="inferred from homology"/>
<comment type="similarity">
    <text evidence="2">Belongs to the peptidase S1 family. CLIP subfamily.</text>
</comment>
<evidence type="ECO:0000256" key="1">
    <source>
        <dbReference type="ARBA" id="ARBA00023157"/>
    </source>
</evidence>
<dbReference type="SUPFAM" id="SSF50494">
    <property type="entry name" value="Trypsin-like serine proteases"/>
    <property type="match status" value="1"/>
</dbReference>
<dbReference type="GO" id="GO:0004252">
    <property type="term" value="F:serine-type endopeptidase activity"/>
    <property type="evidence" value="ECO:0007669"/>
    <property type="project" value="InterPro"/>
</dbReference>
<dbReference type="Pfam" id="PF00089">
    <property type="entry name" value="Trypsin"/>
    <property type="match status" value="1"/>
</dbReference>
<dbReference type="FunFam" id="2.40.10.10:FF:000068">
    <property type="entry name" value="transmembrane protease serine 2"/>
    <property type="match status" value="1"/>
</dbReference>
<dbReference type="PROSITE" id="PS00134">
    <property type="entry name" value="TRYPSIN_HIS"/>
    <property type="match status" value="1"/>
</dbReference>
<dbReference type="GO" id="GO:0006508">
    <property type="term" value="P:proteolysis"/>
    <property type="evidence" value="ECO:0007669"/>
    <property type="project" value="InterPro"/>
</dbReference>
<evidence type="ECO:0000259" key="4">
    <source>
        <dbReference type="PROSITE" id="PS50240"/>
    </source>
</evidence>
<dbReference type="Gene3D" id="2.40.10.10">
    <property type="entry name" value="Trypsin-like serine proteases"/>
    <property type="match status" value="1"/>
</dbReference>
<dbReference type="PANTHER" id="PTHR24260:SF136">
    <property type="entry name" value="GH08193P-RELATED"/>
    <property type="match status" value="1"/>
</dbReference>
<keyword evidence="3" id="KW-0732">Signal</keyword>
<organism evidence="5">
    <name type="scientific">Culex pipiens</name>
    <name type="common">House mosquito</name>
    <dbReference type="NCBI Taxonomy" id="7175"/>
    <lineage>
        <taxon>Eukaryota</taxon>
        <taxon>Metazoa</taxon>
        <taxon>Ecdysozoa</taxon>
        <taxon>Arthropoda</taxon>
        <taxon>Hexapoda</taxon>
        <taxon>Insecta</taxon>
        <taxon>Pterygota</taxon>
        <taxon>Neoptera</taxon>
        <taxon>Endopterygota</taxon>
        <taxon>Diptera</taxon>
        <taxon>Nematocera</taxon>
        <taxon>Culicoidea</taxon>
        <taxon>Culicidae</taxon>
        <taxon>Culicinae</taxon>
        <taxon>Culicini</taxon>
        <taxon>Culex</taxon>
        <taxon>Culex</taxon>
    </lineage>
</organism>
<dbReference type="PANTHER" id="PTHR24260">
    <property type="match status" value="1"/>
</dbReference>
<evidence type="ECO:0000256" key="2">
    <source>
        <dbReference type="ARBA" id="ARBA00024195"/>
    </source>
</evidence>
<dbReference type="InterPro" id="IPR051333">
    <property type="entry name" value="CLIP_Serine_Protease"/>
</dbReference>
<keyword evidence="1" id="KW-1015">Disulfide bond</keyword>
<evidence type="ECO:0000313" key="5">
    <source>
        <dbReference type="EMBL" id="CAG6483365.1"/>
    </source>
</evidence>